<dbReference type="GO" id="GO:0016757">
    <property type="term" value="F:glycosyltransferase activity"/>
    <property type="evidence" value="ECO:0007669"/>
    <property type="project" value="InterPro"/>
</dbReference>
<gene>
    <name evidence="4" type="ORF">AB1Y20_022644</name>
</gene>
<name>A0AB34JHL2_PRYPA</name>
<keyword evidence="5" id="KW-1185">Reference proteome</keyword>
<dbReference type="Pfam" id="PF03016">
    <property type="entry name" value="Exostosin_GT47"/>
    <property type="match status" value="1"/>
</dbReference>
<dbReference type="Proteomes" id="UP001515480">
    <property type="component" value="Unassembled WGS sequence"/>
</dbReference>
<evidence type="ECO:0000256" key="2">
    <source>
        <dbReference type="SAM" id="SignalP"/>
    </source>
</evidence>
<dbReference type="EMBL" id="JBGBPQ010000008">
    <property type="protein sequence ID" value="KAL1521090.1"/>
    <property type="molecule type" value="Genomic_DNA"/>
</dbReference>
<reference evidence="4 5" key="1">
    <citation type="journal article" date="2024" name="Science">
        <title>Giant polyketide synthase enzymes in the biosynthesis of giant marine polyether toxins.</title>
        <authorList>
            <person name="Fallon T.R."/>
            <person name="Shende V.V."/>
            <person name="Wierzbicki I.H."/>
            <person name="Pendleton A.L."/>
            <person name="Watervoot N.F."/>
            <person name="Auber R.P."/>
            <person name="Gonzalez D.J."/>
            <person name="Wisecaver J.H."/>
            <person name="Moore B.S."/>
        </authorList>
    </citation>
    <scope>NUCLEOTIDE SEQUENCE [LARGE SCALE GENOMIC DNA]</scope>
    <source>
        <strain evidence="4 5">12B1</strain>
    </source>
</reference>
<protein>
    <recommendedName>
        <fullName evidence="3">Exostosin GT47 domain-containing protein</fullName>
    </recommendedName>
</protein>
<dbReference type="PANTHER" id="PTHR11062">
    <property type="entry name" value="EXOSTOSIN HEPARAN SULFATE GLYCOSYLTRANSFERASE -RELATED"/>
    <property type="match status" value="1"/>
</dbReference>
<dbReference type="AlphaFoldDB" id="A0AB34JHL2"/>
<feature type="chain" id="PRO_5044255931" description="Exostosin GT47 domain-containing protein" evidence="2">
    <location>
        <begin position="18"/>
        <end position="405"/>
    </location>
</feature>
<evidence type="ECO:0000313" key="5">
    <source>
        <dbReference type="Proteomes" id="UP001515480"/>
    </source>
</evidence>
<evidence type="ECO:0000313" key="4">
    <source>
        <dbReference type="EMBL" id="KAL1521090.1"/>
    </source>
</evidence>
<proteinExistence type="inferred from homology"/>
<dbReference type="InterPro" id="IPR004263">
    <property type="entry name" value="Exostosin"/>
</dbReference>
<evidence type="ECO:0000259" key="3">
    <source>
        <dbReference type="Pfam" id="PF03016"/>
    </source>
</evidence>
<feature type="signal peptide" evidence="2">
    <location>
        <begin position="1"/>
        <end position="17"/>
    </location>
</feature>
<feature type="domain" description="Exostosin GT47" evidence="3">
    <location>
        <begin position="246"/>
        <end position="317"/>
    </location>
</feature>
<sequence length="405" mass="44632">MGCHFFLLPTNATLSLASEEPPWGDTWEGRSRGGKGSLELQPPLNLSHFQQTNWRALPHVLIHSLARHRARTKTASKACFCVVSALGPPVSDPKKARPACGMHWTRACPHSLPVVVIDNADVDYPGHPLCPALWPEVGPNALCGGVGLHQPTSVVERRKHCCEKRLKRVLRVTGGPPGLNRPVHVSCDTHTLTVPWLGHARVAPALVTRRRGVRIAVAMGVVGHFQANRLGFTPWRMAIRNACLPTVNCSRAWVTQAGSNARMAVELYSQSVFCLQPPGDTLGRTAIAEAVAAGCIPVFFHPLQQELFQVHWDAKSQSILYDWTAVPREELSSRAQIMMTDLGAYSEARIAKMQRELLQLAPGFVYSRPPAPLPQTLRRSRINLDADAVDVLVTNLPKLFKQYGW</sequence>
<comment type="similarity">
    <text evidence="1">Belongs to the glycosyltransferase 47 family.</text>
</comment>
<dbReference type="PANTHER" id="PTHR11062:SF214">
    <property type="entry name" value="XYLOGLUCAN GALACTOSYLTRANSFERASE XLT2"/>
    <property type="match status" value="1"/>
</dbReference>
<keyword evidence="2" id="KW-0732">Signal</keyword>
<dbReference type="InterPro" id="IPR040911">
    <property type="entry name" value="Exostosin_GT47"/>
</dbReference>
<comment type="caution">
    <text evidence="4">The sequence shown here is derived from an EMBL/GenBank/DDBJ whole genome shotgun (WGS) entry which is preliminary data.</text>
</comment>
<organism evidence="4 5">
    <name type="scientific">Prymnesium parvum</name>
    <name type="common">Toxic golden alga</name>
    <dbReference type="NCBI Taxonomy" id="97485"/>
    <lineage>
        <taxon>Eukaryota</taxon>
        <taxon>Haptista</taxon>
        <taxon>Haptophyta</taxon>
        <taxon>Prymnesiophyceae</taxon>
        <taxon>Prymnesiales</taxon>
        <taxon>Prymnesiaceae</taxon>
        <taxon>Prymnesium</taxon>
    </lineage>
</organism>
<accession>A0AB34JHL2</accession>
<evidence type="ECO:0000256" key="1">
    <source>
        <dbReference type="ARBA" id="ARBA00010271"/>
    </source>
</evidence>